<gene>
    <name evidence="2" type="ORF">ACFPU1_15185</name>
</gene>
<evidence type="ECO:0000313" key="2">
    <source>
        <dbReference type="EMBL" id="MFC5714093.1"/>
    </source>
</evidence>
<feature type="region of interest" description="Disordered" evidence="1">
    <location>
        <begin position="19"/>
        <end position="93"/>
    </location>
</feature>
<sequence length="227" mass="24632">MKKSLLLVSLSSVLVLGTACNGEEDQDDAVIDEGAEENGDIVEEDAQAPEEDAEDIDEDEQEDEESPDPDEELDEEEAEEETTTAEGIDDANIIYEDTDLGIEEESGPISLSIQEVLVGEKDDETIVAVLMEAQNNEEDTVIFYPNQASLSTNTGEEVSADIFDSGSVGGEFGEDSVEKDYVIFYLDMDPAELETLTLSIEGATDGQAETIGDDLEIEINLDDAEEE</sequence>
<reference evidence="3" key="1">
    <citation type="journal article" date="2019" name="Int. J. Syst. Evol. Microbiol.">
        <title>The Global Catalogue of Microorganisms (GCM) 10K type strain sequencing project: providing services to taxonomists for standard genome sequencing and annotation.</title>
        <authorList>
            <consortium name="The Broad Institute Genomics Platform"/>
            <consortium name="The Broad Institute Genome Sequencing Center for Infectious Disease"/>
            <person name="Wu L."/>
            <person name="Ma J."/>
        </authorList>
    </citation>
    <scope>NUCLEOTIDE SEQUENCE [LARGE SCALE GENOMIC DNA]</scope>
    <source>
        <strain evidence="3">CECT 7184</strain>
    </source>
</reference>
<dbReference type="PROSITE" id="PS51257">
    <property type="entry name" value="PROKAR_LIPOPROTEIN"/>
    <property type="match status" value="1"/>
</dbReference>
<accession>A0ABW0YNL8</accession>
<evidence type="ECO:0000256" key="1">
    <source>
        <dbReference type="SAM" id="MobiDB-lite"/>
    </source>
</evidence>
<dbReference type="RefSeq" id="WP_385942636.1">
    <property type="nucleotide sequence ID" value="NZ_JBHSOZ010000010.1"/>
</dbReference>
<dbReference type="Proteomes" id="UP001596142">
    <property type="component" value="Unassembled WGS sequence"/>
</dbReference>
<comment type="caution">
    <text evidence="2">The sequence shown here is derived from an EMBL/GenBank/DDBJ whole genome shotgun (WGS) entry which is preliminary data.</text>
</comment>
<evidence type="ECO:0008006" key="4">
    <source>
        <dbReference type="Google" id="ProtNLM"/>
    </source>
</evidence>
<name>A0ABW0YNL8_9BACI</name>
<dbReference type="EMBL" id="JBHSOZ010000010">
    <property type="protein sequence ID" value="MFC5714093.1"/>
    <property type="molecule type" value="Genomic_DNA"/>
</dbReference>
<evidence type="ECO:0000313" key="3">
    <source>
        <dbReference type="Proteomes" id="UP001596142"/>
    </source>
</evidence>
<keyword evidence="3" id="KW-1185">Reference proteome</keyword>
<proteinExistence type="predicted"/>
<protein>
    <recommendedName>
        <fullName evidence="4">DUF4352 domain-containing protein</fullName>
    </recommendedName>
</protein>
<organism evidence="2 3">
    <name type="scientific">Thalassorhabdus alkalitolerans</name>
    <dbReference type="NCBI Taxonomy" id="2282697"/>
    <lineage>
        <taxon>Bacteria</taxon>
        <taxon>Bacillati</taxon>
        <taxon>Bacillota</taxon>
        <taxon>Bacilli</taxon>
        <taxon>Bacillales</taxon>
        <taxon>Bacillaceae</taxon>
        <taxon>Thalassorhabdus</taxon>
    </lineage>
</organism>
<feature type="compositionally biased region" description="Acidic residues" evidence="1">
    <location>
        <begin position="22"/>
        <end position="89"/>
    </location>
</feature>